<dbReference type="PANTHER" id="PTHR32419:SF6">
    <property type="entry name" value="GLUTATHIONE S-TRANSFERASE OMEGA-LIKE 1-RELATED"/>
    <property type="match status" value="1"/>
</dbReference>
<evidence type="ECO:0000313" key="2">
    <source>
        <dbReference type="EMBL" id="PSJ04605.1"/>
    </source>
</evidence>
<organism evidence="2 3">
    <name type="scientific">Cyanobium usitatum str. Tous</name>
    <dbReference type="NCBI Taxonomy" id="2116684"/>
    <lineage>
        <taxon>Bacteria</taxon>
        <taxon>Bacillati</taxon>
        <taxon>Cyanobacteriota</taxon>
        <taxon>Cyanophyceae</taxon>
        <taxon>Synechococcales</taxon>
        <taxon>Prochlorococcaceae</taxon>
        <taxon>Cyanobium</taxon>
    </lineage>
</organism>
<dbReference type="InterPro" id="IPR010987">
    <property type="entry name" value="Glutathione-S-Trfase_C-like"/>
</dbReference>
<dbReference type="PANTHER" id="PTHR32419">
    <property type="entry name" value="GLUTATHIONYL-HYDROQUINONE REDUCTASE"/>
    <property type="match status" value="1"/>
</dbReference>
<dbReference type="CDD" id="cd03190">
    <property type="entry name" value="GST_C_Omega_like"/>
    <property type="match status" value="1"/>
</dbReference>
<reference evidence="2 3" key="1">
    <citation type="journal article" date="2018" name="Environ. Microbiol.">
        <title>Ecological and genomic features of two widespread freshwater picocyanobacteria.</title>
        <authorList>
            <person name="Cabello-Yeves P.J."/>
            <person name="Picazo A."/>
            <person name="Camacho A."/>
            <person name="Callieri C."/>
            <person name="Rosselli R."/>
            <person name="Roda-Garcia J.J."/>
            <person name="Coutinho F.H."/>
            <person name="Rodriguez-Valera F."/>
        </authorList>
    </citation>
    <scope>NUCLEOTIDE SEQUENCE [LARGE SCALE GENOMIC DNA]</scope>
    <source>
        <strain evidence="2 3">Tous</strain>
    </source>
</reference>
<dbReference type="SUPFAM" id="SSF47616">
    <property type="entry name" value="GST C-terminal domain-like"/>
    <property type="match status" value="1"/>
</dbReference>
<evidence type="ECO:0000313" key="3">
    <source>
        <dbReference type="Proteomes" id="UP000243002"/>
    </source>
</evidence>
<dbReference type="EMBL" id="PXXO01000011">
    <property type="protein sequence ID" value="PSJ04605.1"/>
    <property type="molecule type" value="Genomic_DNA"/>
</dbReference>
<accession>A0A2P7MTZ2</accession>
<feature type="domain" description="GST C-terminal" evidence="1">
    <location>
        <begin position="164"/>
        <end position="298"/>
    </location>
</feature>
<name>A0A2P7MTZ2_9CYAN</name>
<dbReference type="Gene3D" id="1.20.1050.10">
    <property type="match status" value="1"/>
</dbReference>
<dbReference type="InterPro" id="IPR047047">
    <property type="entry name" value="GST_Omega-like_C"/>
</dbReference>
<dbReference type="InterPro" id="IPR036282">
    <property type="entry name" value="Glutathione-S-Trfase_C_sf"/>
</dbReference>
<dbReference type="GO" id="GO:0005737">
    <property type="term" value="C:cytoplasm"/>
    <property type="evidence" value="ECO:0007669"/>
    <property type="project" value="TreeGrafter"/>
</dbReference>
<keyword evidence="3" id="KW-1185">Reference proteome</keyword>
<dbReference type="InterPro" id="IPR016639">
    <property type="entry name" value="GST_Omega/GSH"/>
</dbReference>
<comment type="caution">
    <text evidence="2">The sequence shown here is derived from an EMBL/GenBank/DDBJ whole genome shotgun (WGS) entry which is preliminary data.</text>
</comment>
<dbReference type="OrthoDB" id="9769158at2"/>
<dbReference type="PROSITE" id="PS50405">
    <property type="entry name" value="GST_CTER"/>
    <property type="match status" value="1"/>
</dbReference>
<dbReference type="GO" id="GO:0004364">
    <property type="term" value="F:glutathione transferase activity"/>
    <property type="evidence" value="ECO:0007669"/>
    <property type="project" value="InterPro"/>
</dbReference>
<dbReference type="Pfam" id="PF13410">
    <property type="entry name" value="GST_C_2"/>
    <property type="match status" value="1"/>
</dbReference>
<protein>
    <submittedName>
        <fullName evidence="2">Glutathione-dependent reductase</fullName>
    </submittedName>
</protein>
<dbReference type="RefSeq" id="WP_106632636.1">
    <property type="nucleotide sequence ID" value="NZ_PXXO01000011.1"/>
</dbReference>
<sequence>MPPPAPLVRTARAFWHWQWQLLMGGLGPADAEGNYRRPSGAFTALPPLPSEAGAADGHVLIVGRSCPWAHRAWLVWSLRQLGSSINLVVVDPDPAEGRWRFANPFEGCASLIELYQQSGSDPGQRATVPALYSRSERRILVTESARLIELLNRWPAPAGPDLEPHNQQETTEMWRTRLQGDVNDGVYRCGFARTQAAYDRAETALFAALLDANGALEQSPWLSGAQLTLADIGLFPTLIRLELVYAPLFGCSRLPLWQLPALWDWRRRFYSLPGVAETCFPEAWRSDYFGALFPLHPSGIIPAGPPLATLVQGRAHP</sequence>
<gene>
    <name evidence="2" type="ORF">C7K55_10220</name>
</gene>
<proteinExistence type="predicted"/>
<evidence type="ECO:0000259" key="1">
    <source>
        <dbReference type="PROSITE" id="PS50405"/>
    </source>
</evidence>
<dbReference type="Gene3D" id="3.40.30.10">
    <property type="entry name" value="Glutaredoxin"/>
    <property type="match status" value="1"/>
</dbReference>
<dbReference type="Proteomes" id="UP000243002">
    <property type="component" value="Unassembled WGS sequence"/>
</dbReference>
<dbReference type="AlphaFoldDB" id="A0A2P7MTZ2"/>